<keyword evidence="2" id="KW-1133">Transmembrane helix</keyword>
<dbReference type="Proteomes" id="UP000317648">
    <property type="component" value="Chromosome"/>
</dbReference>
<sequence>MILGEVFARFEKEGPIPVMTKAALGAAFTPDRLDQIFADHAVSQRVSELSFSVLVNLMGMVVAKTRKSTNAAYQACKQDISVSVNSVYDKLNGVEPLVSAALVRETATLFRELIEPMNSARPSLLPGYRVRILDGNHPGATQHRIQELRTIAAGPLPGVVLAVLDPQLGLIDDVELAEDGHAQERSLLIELINRLVPGEVWVADRNFCTSVFLQEIALNEAFFVIRQHAANVRWKPTGDRVLRGESETGQVFEQSILITDDFGAKLPARRISVELFQSGRGGEQEIHILSNLPADVDAVTISDTYRTRWSIEAAFNELRLSLNNEINTLGYPPAALFGFSLGLVIFNALAVVKAALRAAHGVEKIEKNFSFYYMADEMSMVWRGMMIAIPEDEWREALSPLTLKQLSKMLVELAGNVRLSAFQKHKRGPKRPPPKRTKRNDQPHVSTAKILAKRKKC</sequence>
<dbReference type="EMBL" id="CP036433">
    <property type="protein sequence ID" value="QDU95669.1"/>
    <property type="molecule type" value="Genomic_DNA"/>
</dbReference>
<feature type="compositionally biased region" description="Basic residues" evidence="1">
    <location>
        <begin position="423"/>
        <end position="438"/>
    </location>
</feature>
<dbReference type="GO" id="GO:0004803">
    <property type="term" value="F:transposase activity"/>
    <property type="evidence" value="ECO:0007669"/>
    <property type="project" value="InterPro"/>
</dbReference>
<evidence type="ECO:0000313" key="5">
    <source>
        <dbReference type="EMBL" id="QDU95669.1"/>
    </source>
</evidence>
<dbReference type="RefSeq" id="WP_145050654.1">
    <property type="nucleotide sequence ID" value="NZ_CP036433.1"/>
</dbReference>
<evidence type="ECO:0000256" key="2">
    <source>
        <dbReference type="SAM" id="Phobius"/>
    </source>
</evidence>
<dbReference type="GO" id="GO:0006313">
    <property type="term" value="P:DNA transposition"/>
    <property type="evidence" value="ECO:0007669"/>
    <property type="project" value="InterPro"/>
</dbReference>
<keyword evidence="2" id="KW-0812">Transmembrane</keyword>
<protein>
    <recommendedName>
        <fullName evidence="3">Transposase IS4-like domain-containing protein</fullName>
    </recommendedName>
</protein>
<accession>A0A518DV15</accession>
<evidence type="ECO:0000313" key="4">
    <source>
        <dbReference type="EMBL" id="QDU93634.1"/>
    </source>
</evidence>
<dbReference type="EMBL" id="CP036433">
    <property type="protein sequence ID" value="QDU93634.1"/>
    <property type="molecule type" value="Genomic_DNA"/>
</dbReference>
<dbReference type="InterPro" id="IPR012337">
    <property type="entry name" value="RNaseH-like_sf"/>
</dbReference>
<dbReference type="PANTHER" id="PTHR33258">
    <property type="entry name" value="TRANSPOSASE INSL FOR INSERTION SEQUENCE ELEMENT IS186A-RELATED"/>
    <property type="match status" value="1"/>
</dbReference>
<gene>
    <name evidence="4" type="ORF">Pla8534_14140</name>
    <name evidence="5" type="ORF">Pla8534_34860</name>
    <name evidence="6" type="ORF">Pla8534_70310</name>
</gene>
<dbReference type="OrthoDB" id="231179at2"/>
<dbReference type="InterPro" id="IPR002559">
    <property type="entry name" value="Transposase_11"/>
</dbReference>
<evidence type="ECO:0000313" key="6">
    <source>
        <dbReference type="EMBL" id="QDU99120.1"/>
    </source>
</evidence>
<name>A0A518DV15_9BACT</name>
<dbReference type="Pfam" id="PF01609">
    <property type="entry name" value="DDE_Tnp_1"/>
    <property type="match status" value="1"/>
</dbReference>
<dbReference type="KEGG" id="lcre:Pla8534_14140"/>
<dbReference type="KEGG" id="lcre:Pla8534_70310"/>
<dbReference type="EMBL" id="CP036433">
    <property type="protein sequence ID" value="QDU99120.1"/>
    <property type="molecule type" value="Genomic_DNA"/>
</dbReference>
<feature type="transmembrane region" description="Helical" evidence="2">
    <location>
        <begin position="334"/>
        <end position="356"/>
    </location>
</feature>
<evidence type="ECO:0000256" key="1">
    <source>
        <dbReference type="SAM" id="MobiDB-lite"/>
    </source>
</evidence>
<keyword evidence="2" id="KW-0472">Membrane</keyword>
<dbReference type="GO" id="GO:0003677">
    <property type="term" value="F:DNA binding"/>
    <property type="evidence" value="ECO:0007669"/>
    <property type="project" value="InterPro"/>
</dbReference>
<dbReference type="KEGG" id="lcre:Pla8534_34860"/>
<dbReference type="SUPFAM" id="SSF53098">
    <property type="entry name" value="Ribonuclease H-like"/>
    <property type="match status" value="1"/>
</dbReference>
<feature type="domain" description="Transposase IS4-like" evidence="3">
    <location>
        <begin position="160"/>
        <end position="318"/>
    </location>
</feature>
<dbReference type="PANTHER" id="PTHR33258:SF1">
    <property type="entry name" value="TRANSPOSASE INSL FOR INSERTION SEQUENCE ELEMENT IS186A-RELATED"/>
    <property type="match status" value="1"/>
</dbReference>
<proteinExistence type="predicted"/>
<feature type="region of interest" description="Disordered" evidence="1">
    <location>
        <begin position="422"/>
        <end position="457"/>
    </location>
</feature>
<evidence type="ECO:0000259" key="3">
    <source>
        <dbReference type="Pfam" id="PF01609"/>
    </source>
</evidence>
<keyword evidence="7" id="KW-1185">Reference proteome</keyword>
<dbReference type="AlphaFoldDB" id="A0A518DV15"/>
<reference evidence="5 7" key="1">
    <citation type="submission" date="2019-02" db="EMBL/GenBank/DDBJ databases">
        <title>Deep-cultivation of Planctomycetes and their phenomic and genomic characterization uncovers novel biology.</title>
        <authorList>
            <person name="Wiegand S."/>
            <person name="Jogler M."/>
            <person name="Boedeker C."/>
            <person name="Pinto D."/>
            <person name="Vollmers J."/>
            <person name="Rivas-Marin E."/>
            <person name="Kohn T."/>
            <person name="Peeters S.H."/>
            <person name="Heuer A."/>
            <person name="Rast P."/>
            <person name="Oberbeckmann S."/>
            <person name="Bunk B."/>
            <person name="Jeske O."/>
            <person name="Meyerdierks A."/>
            <person name="Storesund J.E."/>
            <person name="Kallscheuer N."/>
            <person name="Luecker S."/>
            <person name="Lage O.M."/>
            <person name="Pohl T."/>
            <person name="Merkel B.J."/>
            <person name="Hornburger P."/>
            <person name="Mueller R.-W."/>
            <person name="Bruemmer F."/>
            <person name="Labrenz M."/>
            <person name="Spormann A.M."/>
            <person name="Op den Camp H."/>
            <person name="Overmann J."/>
            <person name="Amann R."/>
            <person name="Jetten M.S.M."/>
            <person name="Mascher T."/>
            <person name="Medema M.H."/>
            <person name="Devos D.P."/>
            <person name="Kaster A.-K."/>
            <person name="Ovreas L."/>
            <person name="Rohde M."/>
            <person name="Galperin M.Y."/>
            <person name="Jogler C."/>
        </authorList>
    </citation>
    <scope>NUCLEOTIDE SEQUENCE [LARGE SCALE GENOMIC DNA]</scope>
    <source>
        <strain evidence="5 7">Pla85_3_4</strain>
    </source>
</reference>
<organism evidence="5 7">
    <name type="scientific">Lignipirellula cremea</name>
    <dbReference type="NCBI Taxonomy" id="2528010"/>
    <lineage>
        <taxon>Bacteria</taxon>
        <taxon>Pseudomonadati</taxon>
        <taxon>Planctomycetota</taxon>
        <taxon>Planctomycetia</taxon>
        <taxon>Pirellulales</taxon>
        <taxon>Pirellulaceae</taxon>
        <taxon>Lignipirellula</taxon>
    </lineage>
</organism>
<evidence type="ECO:0000313" key="7">
    <source>
        <dbReference type="Proteomes" id="UP000317648"/>
    </source>
</evidence>